<dbReference type="InterPro" id="IPR004108">
    <property type="entry name" value="Fe_hydrogenase_lsu_C"/>
</dbReference>
<protein>
    <submittedName>
        <fullName evidence="10">Putative methyl-accepting chemotaxis protein YoaH</fullName>
    </submittedName>
</protein>
<evidence type="ECO:0000256" key="6">
    <source>
        <dbReference type="PROSITE-ProRule" id="PRU00284"/>
    </source>
</evidence>
<dbReference type="SUPFAM" id="SSF53920">
    <property type="entry name" value="Fe-only hydrogenase"/>
    <property type="match status" value="1"/>
</dbReference>
<evidence type="ECO:0000256" key="2">
    <source>
        <dbReference type="ARBA" id="ARBA00022723"/>
    </source>
</evidence>
<dbReference type="InterPro" id="IPR009016">
    <property type="entry name" value="Fe_hydrogenase"/>
</dbReference>
<dbReference type="Gene3D" id="1.10.15.40">
    <property type="entry name" value="Electron transport complex subunit B, putative Fe-S cluster"/>
    <property type="match status" value="1"/>
</dbReference>
<evidence type="ECO:0000256" key="5">
    <source>
        <dbReference type="ARBA" id="ARBA00023224"/>
    </source>
</evidence>
<dbReference type="SUPFAM" id="SSF54862">
    <property type="entry name" value="4Fe-4S ferredoxins"/>
    <property type="match status" value="1"/>
</dbReference>
<keyword evidence="1" id="KW-0004">4Fe-4S</keyword>
<dbReference type="PANTHER" id="PTHR32089:SF112">
    <property type="entry name" value="LYSOZYME-LIKE PROTEIN-RELATED"/>
    <property type="match status" value="1"/>
</dbReference>
<keyword evidence="11" id="KW-1185">Reference proteome</keyword>
<dbReference type="OrthoDB" id="9798098at2"/>
<reference evidence="10 11" key="1">
    <citation type="submission" date="2015-09" db="EMBL/GenBank/DDBJ databases">
        <title>Genome sequence of Oxobacter pfennigii DSM 3222.</title>
        <authorList>
            <person name="Poehlein A."/>
            <person name="Bengelsdorf F.R."/>
            <person name="Schiel-Bengelsdorf B."/>
            <person name="Duerre P."/>
            <person name="Daniel R."/>
        </authorList>
    </citation>
    <scope>NUCLEOTIDE SEQUENCE [LARGE SCALE GENOMIC DNA]</scope>
    <source>
        <strain evidence="10 11">DSM 3222</strain>
    </source>
</reference>
<dbReference type="Gene3D" id="3.30.70.20">
    <property type="match status" value="1"/>
</dbReference>
<dbReference type="InterPro" id="IPR017896">
    <property type="entry name" value="4Fe4S_Fe-S-bd"/>
</dbReference>
<keyword evidence="3" id="KW-0408">Iron</keyword>
<evidence type="ECO:0000313" key="10">
    <source>
        <dbReference type="EMBL" id="KPU44717.1"/>
    </source>
</evidence>
<dbReference type="PANTHER" id="PTHR32089">
    <property type="entry name" value="METHYL-ACCEPTING CHEMOTAXIS PROTEIN MCPB"/>
    <property type="match status" value="1"/>
</dbReference>
<dbReference type="GO" id="GO:0046872">
    <property type="term" value="F:metal ion binding"/>
    <property type="evidence" value="ECO:0007669"/>
    <property type="project" value="UniProtKB-KW"/>
</dbReference>
<evidence type="ECO:0000256" key="3">
    <source>
        <dbReference type="ARBA" id="ARBA00023004"/>
    </source>
</evidence>
<evidence type="ECO:0000259" key="9">
    <source>
        <dbReference type="PROSITE" id="PS51656"/>
    </source>
</evidence>
<dbReference type="SMART" id="SM00283">
    <property type="entry name" value="MA"/>
    <property type="match status" value="1"/>
</dbReference>
<keyword evidence="5 6" id="KW-0807">Transducer</keyword>
<proteinExistence type="predicted"/>
<gene>
    <name evidence="10" type="primary">yoaH</name>
    <name evidence="10" type="ORF">OXPF_18030</name>
</gene>
<dbReference type="PATRIC" id="fig|36849.3.peg.1898"/>
<dbReference type="Gene3D" id="1.10.287.950">
    <property type="entry name" value="Methyl-accepting chemotaxis protein"/>
    <property type="match status" value="1"/>
</dbReference>
<sequence>MSSNSNIIFLKEDKCVGCNKCIRNCPVLGANTAYEDNGHNKVKVNEDKCIRCGKCIEVCDHGARDFNDSTEKFFKDLAAGKKISIIAAPAIRTNFSNYKNLFGYLKSLGVNVIYDVSFGADLCTWAYLKAIKENKLTTVIAQPCPVIVNFIEKYQPELVDYLAPIHSPMMCTAIYLKKHVKIQDEIAFLSPCIGKLDEISDINTNGMINYNVTYKKLTDYLTSKKINLNNYKEHDFEDIGCGLGFLFSRPGGLRENVESKVKNAWVRQIEGEHSTYSYLKDYYLRIKDKKAVPLLVDILNCSHGCNLGTGTNKNISVDDVDNRFNSLKQAKIKEKSKKLIRKKIDWLYEMFDKTLNIKDYYRKYHKTITMADIKKPTSKELDDVFIKLHKQTDESKKVNCSACGYHTCEEMAQAIYNGLNILSNCIDYNRREIEIEEGRLKAMGKQINALDELNRVNAERIEKAEYLKRRVGEITRAINEVAMANEINTAEIGNISSEVSNVLNTTNHLKVNVNEMKNKLDRFIHASSQIVDISNQTNILSLNATIEAARAGDKGKGFAVVAEEVRKLAERSKEVAGSTRSDETEMQKFMEQILSISINVEDKMNNVSNSIENIVSTIEEVTAKGQEVASTAESLVEGSV</sequence>
<dbReference type="InterPro" id="IPR007202">
    <property type="entry name" value="4Fe-4S_dom"/>
</dbReference>
<dbReference type="EMBL" id="LKET01000029">
    <property type="protein sequence ID" value="KPU44717.1"/>
    <property type="molecule type" value="Genomic_DNA"/>
</dbReference>
<dbReference type="GO" id="GO:0016020">
    <property type="term" value="C:membrane"/>
    <property type="evidence" value="ECO:0007669"/>
    <property type="project" value="InterPro"/>
</dbReference>
<keyword evidence="4" id="KW-0411">Iron-sulfur</keyword>
<dbReference type="Gene3D" id="3.40.950.10">
    <property type="entry name" value="Fe-only Hydrogenase (Larger Subunit), Chain L, domain 3"/>
    <property type="match status" value="1"/>
</dbReference>
<evidence type="ECO:0000259" key="8">
    <source>
        <dbReference type="PROSITE" id="PS51379"/>
    </source>
</evidence>
<dbReference type="SUPFAM" id="SSF58104">
    <property type="entry name" value="Methyl-accepting chemotaxis protein (MCP) signaling domain"/>
    <property type="match status" value="1"/>
</dbReference>
<dbReference type="Pfam" id="PF00015">
    <property type="entry name" value="MCPsignal"/>
    <property type="match status" value="1"/>
</dbReference>
<dbReference type="InterPro" id="IPR004089">
    <property type="entry name" value="MCPsignal_dom"/>
</dbReference>
<evidence type="ECO:0000256" key="1">
    <source>
        <dbReference type="ARBA" id="ARBA00022485"/>
    </source>
</evidence>
<keyword evidence="2" id="KW-0479">Metal-binding</keyword>
<name>A0A0P8WAH7_9CLOT</name>
<organism evidence="10 11">
    <name type="scientific">Oxobacter pfennigii</name>
    <dbReference type="NCBI Taxonomy" id="36849"/>
    <lineage>
        <taxon>Bacteria</taxon>
        <taxon>Bacillati</taxon>
        <taxon>Bacillota</taxon>
        <taxon>Clostridia</taxon>
        <taxon>Eubacteriales</taxon>
        <taxon>Clostridiaceae</taxon>
        <taxon>Oxobacter</taxon>
    </lineage>
</organism>
<dbReference type="Gene3D" id="3.40.50.1780">
    <property type="match status" value="1"/>
</dbReference>
<dbReference type="Proteomes" id="UP000050326">
    <property type="component" value="Unassembled WGS sequence"/>
</dbReference>
<comment type="caution">
    <text evidence="10">The sequence shown here is derived from an EMBL/GenBank/DDBJ whole genome shotgun (WGS) entry which is preliminary data.</text>
</comment>
<feature type="domain" description="4Fe-4S" evidence="9">
    <location>
        <begin position="380"/>
        <end position="442"/>
    </location>
</feature>
<feature type="domain" description="4Fe-4S ferredoxin-type" evidence="8">
    <location>
        <begin position="6"/>
        <end position="36"/>
    </location>
</feature>
<feature type="domain" description="4Fe-4S ferredoxin-type" evidence="8">
    <location>
        <begin position="40"/>
        <end position="69"/>
    </location>
</feature>
<dbReference type="PROSITE" id="PS51656">
    <property type="entry name" value="4FE4S"/>
    <property type="match status" value="1"/>
</dbReference>
<dbReference type="GO" id="GO:0007165">
    <property type="term" value="P:signal transduction"/>
    <property type="evidence" value="ECO:0007669"/>
    <property type="project" value="UniProtKB-KW"/>
</dbReference>
<dbReference type="AlphaFoldDB" id="A0A0P8WAH7"/>
<dbReference type="Pfam" id="PF02906">
    <property type="entry name" value="Fe_hyd_lg_C"/>
    <property type="match status" value="1"/>
</dbReference>
<accession>A0A0P8WAH7</accession>
<dbReference type="Pfam" id="PF04060">
    <property type="entry name" value="FeS"/>
    <property type="match status" value="1"/>
</dbReference>
<evidence type="ECO:0000259" key="7">
    <source>
        <dbReference type="PROSITE" id="PS50111"/>
    </source>
</evidence>
<dbReference type="GO" id="GO:0051539">
    <property type="term" value="F:4 iron, 4 sulfur cluster binding"/>
    <property type="evidence" value="ECO:0007669"/>
    <property type="project" value="UniProtKB-KW"/>
</dbReference>
<dbReference type="PROSITE" id="PS50111">
    <property type="entry name" value="CHEMOTAXIS_TRANSDUC_2"/>
    <property type="match status" value="1"/>
</dbReference>
<evidence type="ECO:0000313" key="11">
    <source>
        <dbReference type="Proteomes" id="UP000050326"/>
    </source>
</evidence>
<dbReference type="STRING" id="36849.OXPF_18030"/>
<evidence type="ECO:0000256" key="4">
    <source>
        <dbReference type="ARBA" id="ARBA00023014"/>
    </source>
</evidence>
<dbReference type="RefSeq" id="WP_054874851.1">
    <property type="nucleotide sequence ID" value="NZ_LKET01000029.1"/>
</dbReference>
<dbReference type="PROSITE" id="PS51379">
    <property type="entry name" value="4FE4S_FER_2"/>
    <property type="match status" value="2"/>
</dbReference>
<dbReference type="Pfam" id="PF13237">
    <property type="entry name" value="Fer4_10"/>
    <property type="match status" value="1"/>
</dbReference>
<feature type="domain" description="Methyl-accepting transducer" evidence="7">
    <location>
        <begin position="411"/>
        <end position="640"/>
    </location>
</feature>